<accession>A0AAD7AKF6</accession>
<proteinExistence type="predicted"/>
<evidence type="ECO:0000313" key="3">
    <source>
        <dbReference type="Proteomes" id="UP001218218"/>
    </source>
</evidence>
<sequence>MSSVTSENSRKILKTAEGMGDIGTAKSHCGIWPLYSALGMKRTVAESFGRNKTQFQERQAVYGGGSEAARAAASGKKRTEEQPSQSRDLEHTELQPRCDRSCTIIAGMHRKLPRNVFRRRQRSRKGSEVKKRERGNIGEPDPRQLDGARKFDSVVIRDTVIRLLTPEVQIEGQATTTAQKPASGFKLLQNKVRAGRGGYPAKAFSAHRHFIIGVNAF</sequence>
<dbReference type="AlphaFoldDB" id="A0AAD7AKF6"/>
<feature type="region of interest" description="Disordered" evidence="1">
    <location>
        <begin position="61"/>
        <end position="94"/>
    </location>
</feature>
<evidence type="ECO:0000256" key="1">
    <source>
        <dbReference type="SAM" id="MobiDB-lite"/>
    </source>
</evidence>
<name>A0AAD7AKF6_9AGAR</name>
<reference evidence="2" key="1">
    <citation type="submission" date="2023-03" db="EMBL/GenBank/DDBJ databases">
        <title>Massive genome expansion in bonnet fungi (Mycena s.s.) driven by repeated elements and novel gene families across ecological guilds.</title>
        <authorList>
            <consortium name="Lawrence Berkeley National Laboratory"/>
            <person name="Harder C.B."/>
            <person name="Miyauchi S."/>
            <person name="Viragh M."/>
            <person name="Kuo A."/>
            <person name="Thoen E."/>
            <person name="Andreopoulos B."/>
            <person name="Lu D."/>
            <person name="Skrede I."/>
            <person name="Drula E."/>
            <person name="Henrissat B."/>
            <person name="Morin E."/>
            <person name="Kohler A."/>
            <person name="Barry K."/>
            <person name="LaButti K."/>
            <person name="Morin E."/>
            <person name="Salamov A."/>
            <person name="Lipzen A."/>
            <person name="Mereny Z."/>
            <person name="Hegedus B."/>
            <person name="Baldrian P."/>
            <person name="Stursova M."/>
            <person name="Weitz H."/>
            <person name="Taylor A."/>
            <person name="Grigoriev I.V."/>
            <person name="Nagy L.G."/>
            <person name="Martin F."/>
            <person name="Kauserud H."/>
        </authorList>
    </citation>
    <scope>NUCLEOTIDE SEQUENCE</scope>
    <source>
        <strain evidence="2">CBHHK002</strain>
    </source>
</reference>
<feature type="region of interest" description="Disordered" evidence="1">
    <location>
        <begin position="119"/>
        <end position="146"/>
    </location>
</feature>
<dbReference type="Proteomes" id="UP001218218">
    <property type="component" value="Unassembled WGS sequence"/>
</dbReference>
<evidence type="ECO:0000313" key="2">
    <source>
        <dbReference type="EMBL" id="KAJ7361279.1"/>
    </source>
</evidence>
<feature type="compositionally biased region" description="Basic and acidic residues" evidence="1">
    <location>
        <begin position="77"/>
        <end position="94"/>
    </location>
</feature>
<protein>
    <submittedName>
        <fullName evidence="2">Uncharacterized protein</fullName>
    </submittedName>
</protein>
<organism evidence="2 3">
    <name type="scientific">Mycena albidolilacea</name>
    <dbReference type="NCBI Taxonomy" id="1033008"/>
    <lineage>
        <taxon>Eukaryota</taxon>
        <taxon>Fungi</taxon>
        <taxon>Dikarya</taxon>
        <taxon>Basidiomycota</taxon>
        <taxon>Agaricomycotina</taxon>
        <taxon>Agaricomycetes</taxon>
        <taxon>Agaricomycetidae</taxon>
        <taxon>Agaricales</taxon>
        <taxon>Marasmiineae</taxon>
        <taxon>Mycenaceae</taxon>
        <taxon>Mycena</taxon>
    </lineage>
</organism>
<dbReference type="EMBL" id="JARIHO010000005">
    <property type="protein sequence ID" value="KAJ7361279.1"/>
    <property type="molecule type" value="Genomic_DNA"/>
</dbReference>
<comment type="caution">
    <text evidence="2">The sequence shown here is derived from an EMBL/GenBank/DDBJ whole genome shotgun (WGS) entry which is preliminary data.</text>
</comment>
<keyword evidence="3" id="KW-1185">Reference proteome</keyword>
<gene>
    <name evidence="2" type="ORF">DFH08DRAFT_800628</name>
</gene>
<feature type="compositionally biased region" description="Basic and acidic residues" evidence="1">
    <location>
        <begin position="125"/>
        <end position="146"/>
    </location>
</feature>